<keyword evidence="4" id="KW-0479">Metal-binding</keyword>
<proteinExistence type="predicted"/>
<feature type="domain" description="Radical SAM core" evidence="8">
    <location>
        <begin position="407"/>
        <end position="652"/>
    </location>
</feature>
<dbReference type="SFLD" id="SFLDG01067">
    <property type="entry name" value="SPASM/twitch_domain_containing"/>
    <property type="match status" value="1"/>
</dbReference>
<gene>
    <name evidence="9" type="ORF">C0601_11220</name>
</gene>
<dbReference type="GO" id="GO:0051536">
    <property type="term" value="F:iron-sulfur cluster binding"/>
    <property type="evidence" value="ECO:0007669"/>
    <property type="project" value="UniProtKB-KW"/>
</dbReference>
<feature type="compositionally biased region" description="Basic and acidic residues" evidence="7">
    <location>
        <begin position="664"/>
        <end position="686"/>
    </location>
</feature>
<keyword evidence="2" id="KW-0004">4Fe-4S</keyword>
<keyword evidence="5" id="KW-0408">Iron</keyword>
<dbReference type="GO" id="GO:0003824">
    <property type="term" value="F:catalytic activity"/>
    <property type="evidence" value="ECO:0007669"/>
    <property type="project" value="InterPro"/>
</dbReference>
<dbReference type="AlphaFoldDB" id="A0A2N5ZC65"/>
<feature type="region of interest" description="Disordered" evidence="7">
    <location>
        <begin position="663"/>
        <end position="686"/>
    </location>
</feature>
<reference evidence="9 10" key="1">
    <citation type="submission" date="2017-11" db="EMBL/GenBank/DDBJ databases">
        <title>Genome-resolved metagenomics identifies genetic mobility, metabolic interactions, and unexpected diversity in perchlorate-reducing communities.</title>
        <authorList>
            <person name="Barnum T.P."/>
            <person name="Figueroa I.A."/>
            <person name="Carlstrom C.I."/>
            <person name="Lucas L.N."/>
            <person name="Engelbrektson A.L."/>
            <person name="Coates J.D."/>
        </authorList>
    </citation>
    <scope>NUCLEOTIDE SEQUENCE [LARGE SCALE GENOMIC DNA]</scope>
    <source>
        <strain evidence="9">BM706</strain>
    </source>
</reference>
<name>A0A2N5ZC65_MUIH1</name>
<keyword evidence="6" id="KW-0411">Iron-sulfur</keyword>
<dbReference type="Pfam" id="PF13186">
    <property type="entry name" value="SPASM"/>
    <property type="match status" value="1"/>
</dbReference>
<accession>A0A2N5ZC65</accession>
<dbReference type="InterPro" id="IPR050377">
    <property type="entry name" value="Radical_SAM_PqqE_MftC-like"/>
</dbReference>
<keyword evidence="3" id="KW-0949">S-adenosyl-L-methionine</keyword>
<evidence type="ECO:0000313" key="9">
    <source>
        <dbReference type="EMBL" id="PLX16184.1"/>
    </source>
</evidence>
<dbReference type="PANTHER" id="PTHR11228:SF34">
    <property type="entry name" value="TUNGSTEN-CONTAINING ALDEHYDE FERREDOXIN OXIDOREDUCTASE COFACTOR MODIFYING PROTEIN"/>
    <property type="match status" value="1"/>
</dbReference>
<evidence type="ECO:0000256" key="4">
    <source>
        <dbReference type="ARBA" id="ARBA00022723"/>
    </source>
</evidence>
<dbReference type="CDD" id="cd01335">
    <property type="entry name" value="Radical_SAM"/>
    <property type="match status" value="1"/>
</dbReference>
<dbReference type="InterPro" id="IPR023885">
    <property type="entry name" value="4Fe4S-binding_SPASM_dom"/>
</dbReference>
<evidence type="ECO:0000256" key="1">
    <source>
        <dbReference type="ARBA" id="ARBA00001966"/>
    </source>
</evidence>
<evidence type="ECO:0000259" key="8">
    <source>
        <dbReference type="PROSITE" id="PS51918"/>
    </source>
</evidence>
<dbReference type="SFLD" id="SFLDG01387">
    <property type="entry name" value="BtrN-like_SPASM_domain_contain"/>
    <property type="match status" value="1"/>
</dbReference>
<sequence>MLSLIVDQTNRVCCLFENHELICSQFEDRFSRNSKDIVFSIKRLLDECDLQFSHINNFIYIGKDVQRFNAILNLNLLDDYDHLNRKEIIKMDKEESELFFLIKKYNLKKAAAVVWEIDYVEVYLLDDGKLKKALFDVDEDNSIKDYFKILKNEVSKDLITRLTIASFLGDLSLYDEIKKECLIFEPDGRFNLNRDSLIKWINDFKDDPRLIYSLKKITDDILIHVFNYIRFLTKENNLIISGKIPSISLAYGKMQEYIPFERAFYELKKESSSTCRGALEKLFYDKGKENSFEEDEKEIASLVKGLFSDFHSEKLENISKYFYYMDDDVLVMIKDYLEKCDRIKINFSHRNTVISSSGVKAWSRLYFYFFARFKESGYPVILNYNVMAFFKKNSGLWEIADLEFYSSNNLPILTLELSNSCNYKCIMCDTNRHRKKAFMSFETFKNVIDSLEGFKVGTITPFWLGEPLLNPDFENMIDYAFEKNQDNKRFISFTINTNASLLDKSKTEAVLRNAKRKGMNENTFIRIHFSLDSNDPDTYRKIHGAGNLNKVKENIKYFLKRRKEEGLNYPKITLALIVMKENFDEVRDFVDHWSDVLENYGVDYYKTWDWPWLEKDAIYLRRLDCSEQDEAEKMHFSVIESLNFFKEESGVEFQETVEQITVNSEKKDEEPQTTDHKPKTDEQIKDNNGRILNTDSVLIKENMDFFIRRPCPALWKTPIVNTDGEVTVCCFDIDLSLRIGNINERDLKEIWNGDTINSWRNFHLRGDFNRVDRCSRCHNINSPTMKNSEFIEYLLDKDDITEIEKAHFLN</sequence>
<evidence type="ECO:0000313" key="10">
    <source>
        <dbReference type="Proteomes" id="UP000234857"/>
    </source>
</evidence>
<dbReference type="InterPro" id="IPR007197">
    <property type="entry name" value="rSAM"/>
</dbReference>
<dbReference type="PROSITE" id="PS51918">
    <property type="entry name" value="RADICAL_SAM"/>
    <property type="match status" value="1"/>
</dbReference>
<dbReference type="CDD" id="cd21109">
    <property type="entry name" value="SPASM"/>
    <property type="match status" value="1"/>
</dbReference>
<comment type="caution">
    <text evidence="9">The sequence shown here is derived from an EMBL/GenBank/DDBJ whole genome shotgun (WGS) entry which is preliminary data.</text>
</comment>
<dbReference type="SFLD" id="SFLDS00029">
    <property type="entry name" value="Radical_SAM"/>
    <property type="match status" value="1"/>
</dbReference>
<dbReference type="PANTHER" id="PTHR11228">
    <property type="entry name" value="RADICAL SAM DOMAIN PROTEIN"/>
    <property type="match status" value="1"/>
</dbReference>
<evidence type="ECO:0000256" key="3">
    <source>
        <dbReference type="ARBA" id="ARBA00022691"/>
    </source>
</evidence>
<dbReference type="Pfam" id="PF04055">
    <property type="entry name" value="Radical_SAM"/>
    <property type="match status" value="1"/>
</dbReference>
<dbReference type="Gene3D" id="3.20.20.70">
    <property type="entry name" value="Aldolase class I"/>
    <property type="match status" value="2"/>
</dbReference>
<comment type="cofactor">
    <cofactor evidence="1">
        <name>[4Fe-4S] cluster</name>
        <dbReference type="ChEBI" id="CHEBI:49883"/>
    </cofactor>
</comment>
<dbReference type="SUPFAM" id="SSF102114">
    <property type="entry name" value="Radical SAM enzymes"/>
    <property type="match status" value="1"/>
</dbReference>
<organism evidence="9 10">
    <name type="scientific">Muiribacterium halophilum</name>
    <dbReference type="NCBI Taxonomy" id="2053465"/>
    <lineage>
        <taxon>Bacteria</taxon>
        <taxon>Candidatus Muiribacteriota</taxon>
        <taxon>Candidatus Muiribacteriia</taxon>
        <taxon>Candidatus Muiribacteriales</taxon>
        <taxon>Candidatus Muiribacteriaceae</taxon>
        <taxon>Candidatus Muiribacterium</taxon>
    </lineage>
</organism>
<dbReference type="EMBL" id="PKTG01000122">
    <property type="protein sequence ID" value="PLX16184.1"/>
    <property type="molecule type" value="Genomic_DNA"/>
</dbReference>
<dbReference type="InterPro" id="IPR034391">
    <property type="entry name" value="AdoMet-like_SPASM_containing"/>
</dbReference>
<dbReference type="InterPro" id="IPR013785">
    <property type="entry name" value="Aldolase_TIM"/>
</dbReference>
<dbReference type="InterPro" id="IPR058240">
    <property type="entry name" value="rSAM_sf"/>
</dbReference>
<evidence type="ECO:0000256" key="5">
    <source>
        <dbReference type="ARBA" id="ARBA00023004"/>
    </source>
</evidence>
<evidence type="ECO:0000256" key="6">
    <source>
        <dbReference type="ARBA" id="ARBA00023014"/>
    </source>
</evidence>
<protein>
    <recommendedName>
        <fullName evidence="8">Radical SAM core domain-containing protein</fullName>
    </recommendedName>
</protein>
<dbReference type="Proteomes" id="UP000234857">
    <property type="component" value="Unassembled WGS sequence"/>
</dbReference>
<dbReference type="GO" id="GO:0046872">
    <property type="term" value="F:metal ion binding"/>
    <property type="evidence" value="ECO:0007669"/>
    <property type="project" value="UniProtKB-KW"/>
</dbReference>
<evidence type="ECO:0000256" key="7">
    <source>
        <dbReference type="SAM" id="MobiDB-lite"/>
    </source>
</evidence>
<evidence type="ECO:0000256" key="2">
    <source>
        <dbReference type="ARBA" id="ARBA00022485"/>
    </source>
</evidence>